<name>A0A4Y7JDE3_PAPSO</name>
<dbReference type="Gene3D" id="3.30.1070.10">
    <property type="entry name" value="Cell division topological specificity factor MinE"/>
    <property type="match status" value="1"/>
</dbReference>
<dbReference type="AlphaFoldDB" id="A0A4Y7JDE3"/>
<accession>A0A4Y7JDE3</accession>
<comment type="similarity">
    <text evidence="1">Belongs to the MinE family.</text>
</comment>
<sequence>MNWSEIRRRQENGDFRKFQGNCYFQSAKSTTKLSSNFEGSSSCKVGFNTSLTGKSGTLKIVSQPPQSFRITGENKVSPEPIIPQAENFLLRAINMSFSERLNLAWKVLFPPLQPARRKNSNAYIAKQRLKMVLFSDQCEVSDKAKEKIISKIICVLSDFVIIDSQDKVQLSVSTDPDLGTFYSVTVPVRRVKPEYQFKDEHGSITNIEYKDTGETSGSVDVKFNFFLKKYSPSLVIANIVQSLNLGIAPKLGQKLHWKWDFFGRCFQDESIAFSVGFDCFSGRSSDYWRFEQKNKSWDMCPEKSMVYSGLVGAEKYNLPWSIQSVVWVNNIPSKGYAVESVDGQVALYVSMSTKNKGWETPLVAENDIVFDPSHYGTSVTGDNEGYAIIWALEVGRDCYREESPQILIHETNKKVMAPYGLNGWWNFKPEVNNV</sequence>
<dbReference type="EMBL" id="CM010718">
    <property type="protein sequence ID" value="RZC58556.1"/>
    <property type="molecule type" value="Genomic_DNA"/>
</dbReference>
<dbReference type="PANTHER" id="PTHR33404">
    <property type="entry name" value="CELL DIVISION TOPOLOGICAL SPECIFICITY FACTOR HOMOLOG, CHLOROPLASTIC"/>
    <property type="match status" value="1"/>
</dbReference>
<evidence type="ECO:0000256" key="1">
    <source>
        <dbReference type="ARBA" id="ARBA00008168"/>
    </source>
</evidence>
<gene>
    <name evidence="2" type="ORF">C5167_005859</name>
</gene>
<dbReference type="PANTHER" id="PTHR33404:SF2">
    <property type="entry name" value="CELL DIVISION TOPOLOGICAL SPECIFICITY FACTOR HOMOLOG, CHLOROPLASTIC"/>
    <property type="match status" value="1"/>
</dbReference>
<proteinExistence type="inferred from homology"/>
<evidence type="ECO:0000313" key="2">
    <source>
        <dbReference type="EMBL" id="RZC58556.1"/>
    </source>
</evidence>
<organism evidence="2 3">
    <name type="scientific">Papaver somniferum</name>
    <name type="common">Opium poppy</name>
    <dbReference type="NCBI Taxonomy" id="3469"/>
    <lineage>
        <taxon>Eukaryota</taxon>
        <taxon>Viridiplantae</taxon>
        <taxon>Streptophyta</taxon>
        <taxon>Embryophyta</taxon>
        <taxon>Tracheophyta</taxon>
        <taxon>Spermatophyta</taxon>
        <taxon>Magnoliopsida</taxon>
        <taxon>Ranunculales</taxon>
        <taxon>Papaveraceae</taxon>
        <taxon>Papaveroideae</taxon>
        <taxon>Papaver</taxon>
    </lineage>
</organism>
<dbReference type="InterPro" id="IPR005527">
    <property type="entry name" value="MinE"/>
</dbReference>
<dbReference type="STRING" id="3469.A0A4Y7JDE3"/>
<dbReference type="GO" id="GO:0051301">
    <property type="term" value="P:cell division"/>
    <property type="evidence" value="ECO:0007669"/>
    <property type="project" value="InterPro"/>
</dbReference>
<dbReference type="Pfam" id="PF03776">
    <property type="entry name" value="MinE"/>
    <property type="match status" value="1"/>
</dbReference>
<evidence type="ECO:0008006" key="4">
    <source>
        <dbReference type="Google" id="ProtNLM"/>
    </source>
</evidence>
<protein>
    <recommendedName>
        <fullName evidence="4">Cell division topological specificity factor MinE</fullName>
    </recommendedName>
</protein>
<dbReference type="GO" id="GO:0010020">
    <property type="term" value="P:chloroplast fission"/>
    <property type="evidence" value="ECO:0007669"/>
    <property type="project" value="TreeGrafter"/>
</dbReference>
<dbReference type="InterPro" id="IPR036707">
    <property type="entry name" value="MinE_sf"/>
</dbReference>
<evidence type="ECO:0000313" key="3">
    <source>
        <dbReference type="Proteomes" id="UP000316621"/>
    </source>
</evidence>
<dbReference type="Gramene" id="RZC58556">
    <property type="protein sequence ID" value="RZC58556"/>
    <property type="gene ID" value="C5167_005859"/>
</dbReference>
<keyword evidence="3" id="KW-1185">Reference proteome</keyword>
<reference evidence="2 3" key="1">
    <citation type="journal article" date="2018" name="Science">
        <title>The opium poppy genome and morphinan production.</title>
        <authorList>
            <person name="Guo L."/>
            <person name="Winzer T."/>
            <person name="Yang X."/>
            <person name="Li Y."/>
            <person name="Ning Z."/>
            <person name="He Z."/>
            <person name="Teodor R."/>
            <person name="Lu Y."/>
            <person name="Bowser T.A."/>
            <person name="Graham I.A."/>
            <person name="Ye K."/>
        </authorList>
    </citation>
    <scope>NUCLEOTIDE SEQUENCE [LARGE SCALE GENOMIC DNA]</scope>
    <source>
        <strain evidence="3">cv. HN1</strain>
        <tissue evidence="2">Leaves</tissue>
    </source>
</reference>
<dbReference type="Proteomes" id="UP000316621">
    <property type="component" value="Chromosome 4"/>
</dbReference>